<name>A0A9P5YL27_9AGAR</name>
<keyword evidence="2" id="KW-1185">Reference proteome</keyword>
<protein>
    <submittedName>
        <fullName evidence="1">Uncharacterized protein</fullName>
    </submittedName>
</protein>
<organism evidence="1 2">
    <name type="scientific">Pholiota conissans</name>
    <dbReference type="NCBI Taxonomy" id="109636"/>
    <lineage>
        <taxon>Eukaryota</taxon>
        <taxon>Fungi</taxon>
        <taxon>Dikarya</taxon>
        <taxon>Basidiomycota</taxon>
        <taxon>Agaricomycotina</taxon>
        <taxon>Agaricomycetes</taxon>
        <taxon>Agaricomycetidae</taxon>
        <taxon>Agaricales</taxon>
        <taxon>Agaricineae</taxon>
        <taxon>Strophariaceae</taxon>
        <taxon>Pholiota</taxon>
    </lineage>
</organism>
<dbReference type="OrthoDB" id="2978551at2759"/>
<reference evidence="1" key="1">
    <citation type="submission" date="2020-11" db="EMBL/GenBank/DDBJ databases">
        <authorList>
            <consortium name="DOE Joint Genome Institute"/>
            <person name="Ahrendt S."/>
            <person name="Riley R."/>
            <person name="Andreopoulos W."/>
            <person name="Labutti K."/>
            <person name="Pangilinan J."/>
            <person name="Ruiz-Duenas F.J."/>
            <person name="Barrasa J.M."/>
            <person name="Sanchez-Garcia M."/>
            <person name="Camarero S."/>
            <person name="Miyauchi S."/>
            <person name="Serrano A."/>
            <person name="Linde D."/>
            <person name="Babiker R."/>
            <person name="Drula E."/>
            <person name="Ayuso-Fernandez I."/>
            <person name="Pacheco R."/>
            <person name="Padilla G."/>
            <person name="Ferreira P."/>
            <person name="Barriuso J."/>
            <person name="Kellner H."/>
            <person name="Castanera R."/>
            <person name="Alfaro M."/>
            <person name="Ramirez L."/>
            <person name="Pisabarro A.G."/>
            <person name="Kuo A."/>
            <person name="Tritt A."/>
            <person name="Lipzen A."/>
            <person name="He G."/>
            <person name="Yan M."/>
            <person name="Ng V."/>
            <person name="Cullen D."/>
            <person name="Martin F."/>
            <person name="Rosso M.-N."/>
            <person name="Henrissat B."/>
            <person name="Hibbett D."/>
            <person name="Martinez A.T."/>
            <person name="Grigoriev I.V."/>
        </authorList>
    </citation>
    <scope>NUCLEOTIDE SEQUENCE</scope>
    <source>
        <strain evidence="1">CIRM-BRFM 674</strain>
    </source>
</reference>
<sequence length="306" mass="35563">MDPLSTTLAVITLATALKDIIETANAIQDAFSKRPQNYKNAYKLAQSTLETLEELQEMYEENRAVRDGKKHLRRSIDNLLRDVKSVYEQCIRLLPPVSERRRDKFRIAVYSFFHREKVERLLIDLNEHVNKCLLKFVALSTVRTETQVVEIHETMTVSNARTEARTEEILRTVSSPGHVYGNSAAGFRASHNDRLFAFSGSACMPMTWLTDTIPTHELSKAYLRREIARIDIFSIFGKLRNRLQKRTLRRRGPTSWLFNVPPKSDIRHHQNAMILAFRAQTMEHITCKKFFFRKGCFYRNLTQVAV</sequence>
<comment type="caution">
    <text evidence="1">The sequence shown here is derived from an EMBL/GenBank/DDBJ whole genome shotgun (WGS) entry which is preliminary data.</text>
</comment>
<dbReference type="Proteomes" id="UP000807469">
    <property type="component" value="Unassembled WGS sequence"/>
</dbReference>
<evidence type="ECO:0000313" key="1">
    <source>
        <dbReference type="EMBL" id="KAF9471259.1"/>
    </source>
</evidence>
<gene>
    <name evidence="1" type="ORF">BDN70DRAFT_888349</name>
</gene>
<accession>A0A9P5YL27</accession>
<proteinExistence type="predicted"/>
<evidence type="ECO:0000313" key="2">
    <source>
        <dbReference type="Proteomes" id="UP000807469"/>
    </source>
</evidence>
<dbReference type="AlphaFoldDB" id="A0A9P5YL27"/>
<dbReference type="EMBL" id="MU155723">
    <property type="protein sequence ID" value="KAF9471259.1"/>
    <property type="molecule type" value="Genomic_DNA"/>
</dbReference>